<sequence>MCIQDEECVCIHPSTKARRTRTDRRCLVAGMTFFSLSLSFLAVRGSYYGRPRMRVITSSVPTKNRPVSQGRIVIWVCQMRTHGHRAGAPSMSTCEAHLMCWWVLFLIRGMMTALGLVEIDACLQSSSTLVLPSAVPPCGCVLQPSSSHLLPVTSTVPLAAFRGMEIRSGT</sequence>
<organism evidence="2">
    <name type="scientific">Petromyces alliaceus</name>
    <name type="common">Aspergillus alliaceus</name>
    <dbReference type="NCBI Taxonomy" id="209559"/>
    <lineage>
        <taxon>Eukaryota</taxon>
        <taxon>Fungi</taxon>
        <taxon>Dikarya</taxon>
        <taxon>Ascomycota</taxon>
        <taxon>Pezizomycotina</taxon>
        <taxon>Eurotiomycetes</taxon>
        <taxon>Eurotiomycetidae</taxon>
        <taxon>Eurotiales</taxon>
        <taxon>Aspergillaceae</taxon>
        <taxon>Aspergillus</taxon>
        <taxon>Aspergillus subgen. Circumdati</taxon>
    </lineage>
</organism>
<dbReference type="AlphaFoldDB" id="A0A5N7BYD8"/>
<reference evidence="2" key="1">
    <citation type="submission" date="2019-04" db="EMBL/GenBank/DDBJ databases">
        <title>Friends and foes A comparative genomics studyof 23 Aspergillus species from section Flavi.</title>
        <authorList>
            <consortium name="DOE Joint Genome Institute"/>
            <person name="Kjaerbolling I."/>
            <person name="Vesth T."/>
            <person name="Frisvad J.C."/>
            <person name="Nybo J.L."/>
            <person name="Theobald S."/>
            <person name="Kildgaard S."/>
            <person name="Isbrandt T."/>
            <person name="Kuo A."/>
            <person name="Sato A."/>
            <person name="Lyhne E.K."/>
            <person name="Kogle M.E."/>
            <person name="Wiebenga A."/>
            <person name="Kun R.S."/>
            <person name="Lubbers R.J."/>
            <person name="Makela M.R."/>
            <person name="Barry K."/>
            <person name="Chovatia M."/>
            <person name="Clum A."/>
            <person name="Daum C."/>
            <person name="Haridas S."/>
            <person name="He G."/>
            <person name="LaButti K."/>
            <person name="Lipzen A."/>
            <person name="Mondo S."/>
            <person name="Riley R."/>
            <person name="Salamov A."/>
            <person name="Simmons B.A."/>
            <person name="Magnuson J.K."/>
            <person name="Henrissat B."/>
            <person name="Mortensen U.H."/>
            <person name="Larsen T.O."/>
            <person name="Devries R.P."/>
            <person name="Grigoriev I.V."/>
            <person name="Machida M."/>
            <person name="Baker S.E."/>
            <person name="Andersen M.R."/>
        </authorList>
    </citation>
    <scope>NUCLEOTIDE SEQUENCE [LARGE SCALE GENOMIC DNA]</scope>
    <source>
        <strain evidence="2">IBT 14317</strain>
    </source>
</reference>
<dbReference type="Proteomes" id="UP000326877">
    <property type="component" value="Unassembled WGS sequence"/>
</dbReference>
<keyword evidence="1" id="KW-0472">Membrane</keyword>
<gene>
    <name evidence="2" type="ORF">BDV23DRAFT_162351</name>
</gene>
<evidence type="ECO:0000256" key="1">
    <source>
        <dbReference type="SAM" id="Phobius"/>
    </source>
</evidence>
<protein>
    <submittedName>
        <fullName evidence="2">Uncharacterized protein</fullName>
    </submittedName>
</protein>
<name>A0A5N7BYD8_PETAA</name>
<accession>A0A5N7BYD8</accession>
<keyword evidence="1" id="KW-1133">Transmembrane helix</keyword>
<feature type="transmembrane region" description="Helical" evidence="1">
    <location>
        <begin position="26"/>
        <end position="43"/>
    </location>
</feature>
<evidence type="ECO:0000313" key="2">
    <source>
        <dbReference type="EMBL" id="KAE8386854.1"/>
    </source>
</evidence>
<keyword evidence="1" id="KW-0812">Transmembrane</keyword>
<proteinExistence type="predicted"/>
<dbReference type="EMBL" id="ML735303">
    <property type="protein sequence ID" value="KAE8386854.1"/>
    <property type="molecule type" value="Genomic_DNA"/>
</dbReference>